<dbReference type="AlphaFoldDB" id="A0A1M4U9F9"/>
<accession>A0A1M4U9F9</accession>
<reference evidence="2 3" key="1">
    <citation type="submission" date="2016-11" db="EMBL/GenBank/DDBJ databases">
        <authorList>
            <person name="Jaros S."/>
            <person name="Januszkiewicz K."/>
            <person name="Wedrychowicz H."/>
        </authorList>
    </citation>
    <scope>NUCLEOTIDE SEQUENCE [LARGE SCALE GENOMIC DNA]</scope>
    <source>
        <strain evidence="2 3">DSM 2631</strain>
    </source>
</reference>
<name>A0A1M4U9F9_9CLOT</name>
<evidence type="ECO:0000313" key="3">
    <source>
        <dbReference type="Proteomes" id="UP000184035"/>
    </source>
</evidence>
<keyword evidence="3" id="KW-1185">Reference proteome</keyword>
<evidence type="ECO:0000256" key="1">
    <source>
        <dbReference type="SAM" id="Phobius"/>
    </source>
</evidence>
<dbReference type="OrthoDB" id="9883737at2"/>
<evidence type="ECO:0000313" key="2">
    <source>
        <dbReference type="EMBL" id="SHE53288.1"/>
    </source>
</evidence>
<keyword evidence="1" id="KW-0812">Transmembrane</keyword>
<protein>
    <submittedName>
        <fullName evidence="2">Uncharacterized protein</fullName>
    </submittedName>
</protein>
<keyword evidence="1" id="KW-1133">Transmembrane helix</keyword>
<feature type="transmembrane region" description="Helical" evidence="1">
    <location>
        <begin position="66"/>
        <end position="90"/>
    </location>
</feature>
<sequence>MRKLIFRKFKGEKAYYREGFSRKKCSKDKFPFYIKSGEVFIFNNEGEAILLREESIERFKSINLRWIYGILSLIFISIIGALIVFVVFPLNFNMVYKNNFGSKKFLEEGENFLNIRADIKNNAYYKEVKDFNIREDTFQFKNISTESSPLGNCFGIAYTEKELFLGKLKEKVENKDNKLGYNLSNISKKIGEYSLNNDDIIALYGPPDDNTLDSREKFNLLLRKGYKPKDYTIENMYSLVFGKAPTTFNDIQDKDVKELLRTISYYQGEYFNINPKVEFLPYVLTSRLDAAENMAYYYIRKIKNFFNIDKYKIEKKINVKYITDMIDDNNPPVIAVFGNGSGHAILGYGYEWIGDDFLKVYVQDSNIPLFSDKKEFEDVNNEILKNTYILFQNINGKWYYKYDPYIKDKFIYSHKYNSFMPNGYIKIY</sequence>
<proteinExistence type="predicted"/>
<gene>
    <name evidence="2" type="ORF">SAMN05443638_104102</name>
</gene>
<dbReference type="EMBL" id="FQVM01000004">
    <property type="protein sequence ID" value="SHE53288.1"/>
    <property type="molecule type" value="Genomic_DNA"/>
</dbReference>
<organism evidence="2 3">
    <name type="scientific">Clostridium fallax</name>
    <dbReference type="NCBI Taxonomy" id="1533"/>
    <lineage>
        <taxon>Bacteria</taxon>
        <taxon>Bacillati</taxon>
        <taxon>Bacillota</taxon>
        <taxon>Clostridia</taxon>
        <taxon>Eubacteriales</taxon>
        <taxon>Clostridiaceae</taxon>
        <taxon>Clostridium</taxon>
    </lineage>
</organism>
<keyword evidence="1" id="KW-0472">Membrane</keyword>
<dbReference type="Proteomes" id="UP000184035">
    <property type="component" value="Unassembled WGS sequence"/>
</dbReference>
<dbReference type="RefSeq" id="WP_072893222.1">
    <property type="nucleotide sequence ID" value="NZ_FQVM01000004.1"/>
</dbReference>